<evidence type="ECO:0000313" key="3">
    <source>
        <dbReference type="Proteomes" id="UP000826651"/>
    </source>
</evidence>
<keyword evidence="1" id="KW-0812">Transmembrane</keyword>
<feature type="transmembrane region" description="Helical" evidence="1">
    <location>
        <begin position="6"/>
        <end position="24"/>
    </location>
</feature>
<keyword evidence="3" id="KW-1185">Reference proteome</keyword>
<proteinExistence type="predicted"/>
<dbReference type="RefSeq" id="WP_223405379.1">
    <property type="nucleotide sequence ID" value="NZ_JAGSHT010000010.1"/>
</dbReference>
<feature type="transmembrane region" description="Helical" evidence="1">
    <location>
        <begin position="150"/>
        <end position="169"/>
    </location>
</feature>
<reference evidence="2 3" key="1">
    <citation type="submission" date="2021-04" db="EMBL/GenBank/DDBJ databases">
        <title>Ruania sp. nov., isolated from sandy soil of mangrove forest.</title>
        <authorList>
            <person name="Ge X."/>
            <person name="Huang R."/>
            <person name="Liu W."/>
        </authorList>
    </citation>
    <scope>NUCLEOTIDE SEQUENCE [LARGE SCALE GENOMIC DNA]</scope>
    <source>
        <strain evidence="2 3">N2-46</strain>
    </source>
</reference>
<dbReference type="EMBL" id="JAGSHT010000010">
    <property type="protein sequence ID" value="MBZ2196476.1"/>
    <property type="molecule type" value="Genomic_DNA"/>
</dbReference>
<dbReference type="InterPro" id="IPR009793">
    <property type="entry name" value="DUF1361"/>
</dbReference>
<accession>A0ABS7S800</accession>
<feature type="transmembrane region" description="Helical" evidence="1">
    <location>
        <begin position="110"/>
        <end position="138"/>
    </location>
</feature>
<name>A0ABS7S800_9MICO</name>
<gene>
    <name evidence="2" type="ORF">KCQ71_09955</name>
</gene>
<sequence>MLTSLLVGVAGMNVFALALILLRGPMFRARLYTPMLWNVMLSVAPVLLMGALVFVVPILVALVQGWLALAVGLVLGVVWLLLLPNAGYLITELNMSHRREQESVPMWFDVVQVITLAMSGVLNTVLNVFLAQLLFVLLVYGDVAAPLQAAVPRLIVVAILLAVSFGMYLGRYVRLNSWDVRHPPALVRKVATHLREPGRLRSSVAFVVLYTLFLGLMYLAVAGPVIEGLILIEHARGS</sequence>
<feature type="transmembrane region" description="Helical" evidence="1">
    <location>
        <begin position="204"/>
        <end position="232"/>
    </location>
</feature>
<keyword evidence="1" id="KW-0472">Membrane</keyword>
<organism evidence="2 3">
    <name type="scientific">Occultella gossypii</name>
    <dbReference type="NCBI Taxonomy" id="2800820"/>
    <lineage>
        <taxon>Bacteria</taxon>
        <taxon>Bacillati</taxon>
        <taxon>Actinomycetota</taxon>
        <taxon>Actinomycetes</taxon>
        <taxon>Micrococcales</taxon>
        <taxon>Ruaniaceae</taxon>
        <taxon>Occultella</taxon>
    </lineage>
</organism>
<evidence type="ECO:0000256" key="1">
    <source>
        <dbReference type="SAM" id="Phobius"/>
    </source>
</evidence>
<evidence type="ECO:0000313" key="2">
    <source>
        <dbReference type="EMBL" id="MBZ2196476.1"/>
    </source>
</evidence>
<feature type="transmembrane region" description="Helical" evidence="1">
    <location>
        <begin position="66"/>
        <end position="90"/>
    </location>
</feature>
<dbReference type="Proteomes" id="UP000826651">
    <property type="component" value="Unassembled WGS sequence"/>
</dbReference>
<keyword evidence="1" id="KW-1133">Transmembrane helix</keyword>
<feature type="transmembrane region" description="Helical" evidence="1">
    <location>
        <begin position="36"/>
        <end position="60"/>
    </location>
</feature>
<comment type="caution">
    <text evidence="2">The sequence shown here is derived from an EMBL/GenBank/DDBJ whole genome shotgun (WGS) entry which is preliminary data.</text>
</comment>
<protein>
    <submittedName>
        <fullName evidence="2">DUF1361 domain-containing protein</fullName>
    </submittedName>
</protein>
<dbReference type="Pfam" id="PF07099">
    <property type="entry name" value="DUF1361"/>
    <property type="match status" value="1"/>
</dbReference>